<dbReference type="EMBL" id="KZ805304">
    <property type="protein sequence ID" value="PVI07508.1"/>
    <property type="molecule type" value="Genomic_DNA"/>
</dbReference>
<dbReference type="Proteomes" id="UP000244855">
    <property type="component" value="Unassembled WGS sequence"/>
</dbReference>
<organism evidence="1 2">
    <name type="scientific">Periconia macrospinosa</name>
    <dbReference type="NCBI Taxonomy" id="97972"/>
    <lineage>
        <taxon>Eukaryota</taxon>
        <taxon>Fungi</taxon>
        <taxon>Dikarya</taxon>
        <taxon>Ascomycota</taxon>
        <taxon>Pezizomycotina</taxon>
        <taxon>Dothideomycetes</taxon>
        <taxon>Pleosporomycetidae</taxon>
        <taxon>Pleosporales</taxon>
        <taxon>Massarineae</taxon>
        <taxon>Periconiaceae</taxon>
        <taxon>Periconia</taxon>
    </lineage>
</organism>
<gene>
    <name evidence="1" type="ORF">DM02DRAFT_512819</name>
</gene>
<reference evidence="1 2" key="1">
    <citation type="journal article" date="2018" name="Sci. Rep.">
        <title>Comparative genomics provides insights into the lifestyle and reveals functional heterogeneity of dark septate endophytic fungi.</title>
        <authorList>
            <person name="Knapp D.G."/>
            <person name="Nemeth J.B."/>
            <person name="Barry K."/>
            <person name="Hainaut M."/>
            <person name="Henrissat B."/>
            <person name="Johnson J."/>
            <person name="Kuo A."/>
            <person name="Lim J.H.P."/>
            <person name="Lipzen A."/>
            <person name="Nolan M."/>
            <person name="Ohm R.A."/>
            <person name="Tamas L."/>
            <person name="Grigoriev I.V."/>
            <person name="Spatafora J.W."/>
            <person name="Nagy L.G."/>
            <person name="Kovacs G.M."/>
        </authorList>
    </citation>
    <scope>NUCLEOTIDE SEQUENCE [LARGE SCALE GENOMIC DNA]</scope>
    <source>
        <strain evidence="1 2">DSE2036</strain>
    </source>
</reference>
<evidence type="ECO:0008006" key="3">
    <source>
        <dbReference type="Google" id="ProtNLM"/>
    </source>
</evidence>
<dbReference type="PANTHER" id="PTHR40619">
    <property type="entry name" value="FUNGAL STAND N-TERMINAL GOODBYE DOMAIN-CONTAINING PROTEIN"/>
    <property type="match status" value="1"/>
</dbReference>
<keyword evidence="2" id="KW-1185">Reference proteome</keyword>
<accession>A0A2V1EA53</accession>
<dbReference type="STRING" id="97972.A0A2V1EA53"/>
<dbReference type="PANTHER" id="PTHR40619:SF3">
    <property type="entry name" value="FUNGAL STAND N-TERMINAL GOODBYE DOMAIN-CONTAINING PROTEIN"/>
    <property type="match status" value="1"/>
</dbReference>
<proteinExistence type="predicted"/>
<evidence type="ECO:0000313" key="2">
    <source>
        <dbReference type="Proteomes" id="UP000244855"/>
    </source>
</evidence>
<evidence type="ECO:0000313" key="1">
    <source>
        <dbReference type="EMBL" id="PVI07508.1"/>
    </source>
</evidence>
<dbReference type="OrthoDB" id="5419927at2759"/>
<dbReference type="AlphaFoldDB" id="A0A2V1EA53"/>
<sequence>MVKLDGVHHPAFCGRPGKGIVFDGIKKRWVLESDGSDCTIPYDDIYKTTFEARDQLIKTSNKYREKLKQPLLDVNASHDWKEVEESVQLACTGLDKLAIKDKDVSGSLGRLKRAYRSLCRNAGAGKTATSLIPNDSFGFGSVLCGGLMAVFTALETTGQYRGEVYNTLEELPQQLKDIAADVSMYDQDEEIHRRAAALYVAAFKLLNHMLLWFMKSSMRTGVKLLLDPTGYMERLREFQADLKMTSQSFEARLNKLSRETELETLQLSYSSTYAIHNQLQNLTQTIREERGARLEAMEALKPLLEMVFEVRQKKESVRGRKRSKQVSNLEPETVLEHFLYEPDLVVDDSLNLLNRAKQSRRTSQDSGRLNALQSSHRLQAWLTVDESSLLFLNGRADPQPNSAVSFFTAQVFQSLLRFHDNYGKEKSVIKFIPVAFFCGQHRDQQTDVNSDPGELAMSLLLQLIDRTRGDLDDAILQRCYEKTRGGNIDSICSMLELVFTSLSSQAMVVIMVDGLRFFAQPAERGRGTREVVSRLVELFRVGSEARVKLLFSSPTRCEYLEDLFEDHELLAMPRELAGGRMKKPHKFESSLEESLEVIRDGAT</sequence>
<protein>
    <recommendedName>
        <fullName evidence="3">Fungal STAND N-terminal Goodbye domain-containing protein</fullName>
    </recommendedName>
</protein>
<name>A0A2V1EA53_9PLEO</name>